<dbReference type="Proteomes" id="UP000077315">
    <property type="component" value="Unassembled WGS sequence"/>
</dbReference>
<dbReference type="AlphaFoldDB" id="A0A162PSA7"/>
<accession>A0A162PSA7</accession>
<dbReference type="InParanoid" id="A0A162PSA7"/>
<dbReference type="EMBL" id="KV440983">
    <property type="protein sequence ID" value="OAD72436.1"/>
    <property type="molecule type" value="Genomic_DNA"/>
</dbReference>
<proteinExistence type="predicted"/>
<name>A0A162PSA7_PHYB8</name>
<organism evidence="1 2">
    <name type="scientific">Phycomyces blakesleeanus (strain ATCC 8743b / DSM 1359 / FGSC 10004 / NBRC 33097 / NRRL 1555)</name>
    <dbReference type="NCBI Taxonomy" id="763407"/>
    <lineage>
        <taxon>Eukaryota</taxon>
        <taxon>Fungi</taxon>
        <taxon>Fungi incertae sedis</taxon>
        <taxon>Mucoromycota</taxon>
        <taxon>Mucoromycotina</taxon>
        <taxon>Mucoromycetes</taxon>
        <taxon>Mucorales</taxon>
        <taxon>Phycomycetaceae</taxon>
        <taxon>Phycomyces</taxon>
    </lineage>
</organism>
<reference evidence="2" key="1">
    <citation type="submission" date="2015-06" db="EMBL/GenBank/DDBJ databases">
        <title>Expansion of signal transduction pathways in fungi by whole-genome duplication.</title>
        <authorList>
            <consortium name="DOE Joint Genome Institute"/>
            <person name="Corrochano L.M."/>
            <person name="Kuo A."/>
            <person name="Marcet-Houben M."/>
            <person name="Polaino S."/>
            <person name="Salamov A."/>
            <person name="Villalobos J.M."/>
            <person name="Alvarez M.I."/>
            <person name="Avalos J."/>
            <person name="Benito E.P."/>
            <person name="Benoit I."/>
            <person name="Burger G."/>
            <person name="Camino L.P."/>
            <person name="Canovas D."/>
            <person name="Cerda-Olmedo E."/>
            <person name="Cheng J.-F."/>
            <person name="Dominguez A."/>
            <person name="Elias M."/>
            <person name="Eslava A.P."/>
            <person name="Glaser F."/>
            <person name="Grimwood J."/>
            <person name="Gutierrez G."/>
            <person name="Heitman J."/>
            <person name="Henrissat B."/>
            <person name="Iturriaga E.A."/>
            <person name="Lang B.F."/>
            <person name="Lavin J.L."/>
            <person name="Lee S."/>
            <person name="Li W."/>
            <person name="Lindquist E."/>
            <person name="Lopez-Garcia S."/>
            <person name="Luque E.M."/>
            <person name="Marcos A.T."/>
            <person name="Martin J."/>
            <person name="McCluskey K."/>
            <person name="Medina H.R."/>
            <person name="Miralles-Duran A."/>
            <person name="Miyazaki A."/>
            <person name="Munoz-Torres E."/>
            <person name="Oguiza J.A."/>
            <person name="Ohm R."/>
            <person name="Olmedo M."/>
            <person name="Orejas M."/>
            <person name="Ortiz-Castellanos L."/>
            <person name="Pisabarro A.G."/>
            <person name="Rodriguez-Romero J."/>
            <person name="Ruiz-Herrera J."/>
            <person name="Ruiz-Vazquez R."/>
            <person name="Sanz C."/>
            <person name="Schackwitz W."/>
            <person name="Schmutz J."/>
            <person name="Shahriari M."/>
            <person name="Shelest E."/>
            <person name="Silva-Franco F."/>
            <person name="Soanes D."/>
            <person name="Syed K."/>
            <person name="Tagua V.G."/>
            <person name="Talbot N.J."/>
            <person name="Thon M."/>
            <person name="De vries R.P."/>
            <person name="Wiebenga A."/>
            <person name="Yadav J.S."/>
            <person name="Braun E.L."/>
            <person name="Baker S."/>
            <person name="Garre V."/>
            <person name="Horwitz B."/>
            <person name="Torres-Martinez S."/>
            <person name="Idnurm A."/>
            <person name="Herrera-Estrella A."/>
            <person name="Gabaldon T."/>
            <person name="Grigoriev I.V."/>
        </authorList>
    </citation>
    <scope>NUCLEOTIDE SEQUENCE [LARGE SCALE GENOMIC DNA]</scope>
    <source>
        <strain evidence="2">NRRL 1555(-)</strain>
    </source>
</reference>
<evidence type="ECO:0000313" key="1">
    <source>
        <dbReference type="EMBL" id="OAD72436.1"/>
    </source>
</evidence>
<protein>
    <submittedName>
        <fullName evidence="1">Uncharacterized protein</fullName>
    </submittedName>
</protein>
<evidence type="ECO:0000313" key="2">
    <source>
        <dbReference type="Proteomes" id="UP000077315"/>
    </source>
</evidence>
<dbReference type="VEuPathDB" id="FungiDB:PHYBLDRAFT_146626"/>
<dbReference type="GeneID" id="28992596"/>
<sequence>MNKPEKLCIGTWTWIEAKLRTGTRLWIRTSTLATMDTLNAAGACRWTFNILNSYPQTHQIANKKNRDSL</sequence>
<dbReference type="RefSeq" id="XP_018290476.1">
    <property type="nucleotide sequence ID" value="XM_018431690.1"/>
</dbReference>
<gene>
    <name evidence="1" type="ORF">PHYBLDRAFT_146626</name>
</gene>
<keyword evidence="2" id="KW-1185">Reference proteome</keyword>